<evidence type="ECO:0000313" key="2">
    <source>
        <dbReference type="EMBL" id="RJK92504.1"/>
    </source>
</evidence>
<feature type="domain" description="Bacterial mobilisation" evidence="1">
    <location>
        <begin position="79"/>
        <end position="118"/>
    </location>
</feature>
<dbReference type="Pfam" id="PF05713">
    <property type="entry name" value="MobC"/>
    <property type="match status" value="1"/>
</dbReference>
<gene>
    <name evidence="2" type="primary">mobC</name>
    <name evidence="2" type="ORF">D5H78_18680</name>
</gene>
<dbReference type="OrthoDB" id="3636113at2"/>
<name>A0A3A3ZBK5_9ACTN</name>
<reference evidence="2 3" key="1">
    <citation type="submission" date="2018-09" db="EMBL/GenBank/DDBJ databases">
        <title>YIM 75000 draft genome.</title>
        <authorList>
            <person name="Tang S."/>
            <person name="Feng Y."/>
        </authorList>
    </citation>
    <scope>NUCLEOTIDE SEQUENCE [LARGE SCALE GENOMIC DNA]</scope>
    <source>
        <strain evidence="2 3">YIM 75000</strain>
    </source>
</reference>
<protein>
    <submittedName>
        <fullName evidence="2">Plasmid mobilization relaxosome protein MobC</fullName>
    </submittedName>
</protein>
<dbReference type="AlphaFoldDB" id="A0A3A3ZBK5"/>
<dbReference type="Proteomes" id="UP000265614">
    <property type="component" value="Unassembled WGS sequence"/>
</dbReference>
<dbReference type="EMBL" id="QZEZ01000014">
    <property type="protein sequence ID" value="RJK92504.1"/>
    <property type="molecule type" value="Genomic_DNA"/>
</dbReference>
<dbReference type="InterPro" id="IPR008687">
    <property type="entry name" value="MobC"/>
</dbReference>
<evidence type="ECO:0000259" key="1">
    <source>
        <dbReference type="Pfam" id="PF05713"/>
    </source>
</evidence>
<comment type="caution">
    <text evidence="2">The sequence shown here is derived from an EMBL/GenBank/DDBJ whole genome shotgun (WGS) entry which is preliminary data.</text>
</comment>
<organism evidence="2 3">
    <name type="scientific">Vallicoccus soli</name>
    <dbReference type="NCBI Taxonomy" id="2339232"/>
    <lineage>
        <taxon>Bacteria</taxon>
        <taxon>Bacillati</taxon>
        <taxon>Actinomycetota</taxon>
        <taxon>Actinomycetes</taxon>
        <taxon>Motilibacterales</taxon>
        <taxon>Vallicoccaceae</taxon>
        <taxon>Vallicoccus</taxon>
    </lineage>
</organism>
<evidence type="ECO:0000313" key="3">
    <source>
        <dbReference type="Proteomes" id="UP000265614"/>
    </source>
</evidence>
<accession>A0A3A3ZBK5</accession>
<proteinExistence type="predicted"/>
<sequence length="127" mass="13128">MLVTPEEEARLVQAAEAQRVTVPRLLIEAALTLHTSAGVGGAVGAAGATGAAGLAAGGVVTPTQRRDALAEMFAIRRLLAAVSNNVNQIARHANAGEEFPADAHATLQAVRRVVERLDDAMEKVAKV</sequence>
<keyword evidence="3" id="KW-1185">Reference proteome</keyword>